<feature type="domain" description="SH3b" evidence="2">
    <location>
        <begin position="92"/>
        <end position="158"/>
    </location>
</feature>
<evidence type="ECO:0000259" key="2">
    <source>
        <dbReference type="PROSITE" id="PS51781"/>
    </source>
</evidence>
<organism evidence="3 4">
    <name type="scientific">Methylosinus sporium</name>
    <dbReference type="NCBI Taxonomy" id="428"/>
    <lineage>
        <taxon>Bacteria</taxon>
        <taxon>Pseudomonadati</taxon>
        <taxon>Pseudomonadota</taxon>
        <taxon>Alphaproteobacteria</taxon>
        <taxon>Hyphomicrobiales</taxon>
        <taxon>Methylocystaceae</taxon>
        <taxon>Methylosinus</taxon>
    </lineage>
</organism>
<dbReference type="OrthoDB" id="8074373at2"/>
<evidence type="ECO:0000313" key="4">
    <source>
        <dbReference type="Proteomes" id="UP000245137"/>
    </source>
</evidence>
<dbReference type="InterPro" id="IPR052354">
    <property type="entry name" value="Cell_Wall_Dynamics_Protein"/>
</dbReference>
<dbReference type="InterPro" id="IPR003646">
    <property type="entry name" value="SH3-like_bac-type"/>
</dbReference>
<dbReference type="AlphaFoldDB" id="A0A2U1SQV3"/>
<dbReference type="Proteomes" id="UP000245137">
    <property type="component" value="Unassembled WGS sequence"/>
</dbReference>
<gene>
    <name evidence="3" type="ORF">C5689_10390</name>
</gene>
<dbReference type="Gene3D" id="2.30.30.40">
    <property type="entry name" value="SH3 Domains"/>
    <property type="match status" value="2"/>
</dbReference>
<comment type="caution">
    <text evidence="3">The sequence shown here is derived from an EMBL/GenBank/DDBJ whole genome shotgun (WGS) entry which is preliminary data.</text>
</comment>
<feature type="signal peptide" evidence="1">
    <location>
        <begin position="1"/>
        <end position="23"/>
    </location>
</feature>
<dbReference type="Pfam" id="PF08239">
    <property type="entry name" value="SH3_3"/>
    <property type="match status" value="2"/>
</dbReference>
<accession>A0A2U1SQV3</accession>
<protein>
    <submittedName>
        <fullName evidence="3">Peptide-binding protein</fullName>
    </submittedName>
</protein>
<name>A0A2U1SQV3_METSR</name>
<evidence type="ECO:0000313" key="3">
    <source>
        <dbReference type="EMBL" id="PWB93989.1"/>
    </source>
</evidence>
<proteinExistence type="predicted"/>
<reference evidence="3 4" key="1">
    <citation type="journal article" date="2018" name="Appl. Microbiol. Biotechnol.">
        <title>Co-cultivation of the strictly anaerobic methanogen Methanosarcina barkeri with aerobic methanotrophs in an oxygen-limited membrane bioreactor.</title>
        <authorList>
            <person name="In 't Zandt M.H."/>
            <person name="van den Bosch T.J.M."/>
            <person name="Rijkers R."/>
            <person name="van Kessel M.A.H.J."/>
            <person name="Jetten M.S.M."/>
            <person name="Welte C.U."/>
        </authorList>
    </citation>
    <scope>NUCLEOTIDE SEQUENCE [LARGE SCALE GENOMIC DNA]</scope>
    <source>
        <strain evidence="3 4">DSM 17706</strain>
    </source>
</reference>
<dbReference type="SMART" id="SM00287">
    <property type="entry name" value="SH3b"/>
    <property type="match status" value="2"/>
</dbReference>
<dbReference type="PROSITE" id="PS51781">
    <property type="entry name" value="SH3B"/>
    <property type="match status" value="2"/>
</dbReference>
<keyword evidence="1" id="KW-0732">Signal</keyword>
<feature type="domain" description="SH3b" evidence="2">
    <location>
        <begin position="18"/>
        <end position="88"/>
    </location>
</feature>
<dbReference type="PANTHER" id="PTHR34408">
    <property type="entry name" value="FAMILY PROTEIN, PUTATIVE-RELATED"/>
    <property type="match status" value="1"/>
</dbReference>
<keyword evidence="4" id="KW-1185">Reference proteome</keyword>
<sequence length="163" mass="17668">MQLRLGSPLLTAAFSLCAATAMAAPRVATDFSNMRSGPGARWPVIAQIPAGAKIRLDNCGPGWKHDWCQIRYKGKRGFVAANTLEPTMKNVIVAPLVTRDATAVRSGPGESWKVVAKIPAGRKVVSSGCQKGWMTNWCKVAYEGKSGYVDRNYLKRKGAVFAR</sequence>
<dbReference type="EMBL" id="PUIV01000013">
    <property type="protein sequence ID" value="PWB93989.1"/>
    <property type="molecule type" value="Genomic_DNA"/>
</dbReference>
<evidence type="ECO:0000256" key="1">
    <source>
        <dbReference type="SAM" id="SignalP"/>
    </source>
</evidence>
<dbReference type="RefSeq" id="WP_108917210.1">
    <property type="nucleotide sequence ID" value="NZ_BGJY01000010.1"/>
</dbReference>
<feature type="chain" id="PRO_5015606546" evidence="1">
    <location>
        <begin position="24"/>
        <end position="163"/>
    </location>
</feature>
<dbReference type="PANTHER" id="PTHR34408:SF1">
    <property type="entry name" value="GLYCOSYL HYDROLASE FAMILY 19 DOMAIN-CONTAINING PROTEIN HI_1415"/>
    <property type="match status" value="1"/>
</dbReference>